<proteinExistence type="predicted"/>
<name>A0A6J5M9X9_9CAUD</name>
<dbReference type="EMBL" id="LR796422">
    <property type="protein sequence ID" value="CAB4142982.1"/>
    <property type="molecule type" value="Genomic_DNA"/>
</dbReference>
<sequence length="73" mass="8267">MDQKTMDLGVQMFAVMLGTTEDNSRLQSAIRAVISALTNNMPIKAKERIYNVKQYALNNLERKAIDAFLAKFD</sequence>
<reference evidence="1" key="1">
    <citation type="submission" date="2020-04" db="EMBL/GenBank/DDBJ databases">
        <authorList>
            <person name="Chiriac C."/>
            <person name="Salcher M."/>
            <person name="Ghai R."/>
            <person name="Kavagutti S V."/>
        </authorList>
    </citation>
    <scope>NUCLEOTIDE SEQUENCE</scope>
</reference>
<evidence type="ECO:0000313" key="1">
    <source>
        <dbReference type="EMBL" id="CAB4142982.1"/>
    </source>
</evidence>
<protein>
    <submittedName>
        <fullName evidence="1">Uncharacterized protein</fullName>
    </submittedName>
</protein>
<gene>
    <name evidence="1" type="ORF">UFOVP448_57</name>
</gene>
<accession>A0A6J5M9X9</accession>
<organism evidence="1">
    <name type="scientific">uncultured Caudovirales phage</name>
    <dbReference type="NCBI Taxonomy" id="2100421"/>
    <lineage>
        <taxon>Viruses</taxon>
        <taxon>Duplodnaviria</taxon>
        <taxon>Heunggongvirae</taxon>
        <taxon>Uroviricota</taxon>
        <taxon>Caudoviricetes</taxon>
        <taxon>Peduoviridae</taxon>
        <taxon>Maltschvirus</taxon>
        <taxon>Maltschvirus maltsch</taxon>
    </lineage>
</organism>